<dbReference type="SMART" id="SM00220">
    <property type="entry name" value="S_TKc"/>
    <property type="match status" value="1"/>
</dbReference>
<keyword evidence="11" id="KW-0539">Nucleus</keyword>
<evidence type="ECO:0000256" key="14">
    <source>
        <dbReference type="PROSITE-ProRule" id="PRU10141"/>
    </source>
</evidence>
<dbReference type="FunFam" id="3.30.200.20:FF:000049">
    <property type="entry name" value="cyclin-dependent kinase-like 1 isoform X1"/>
    <property type="match status" value="1"/>
</dbReference>
<dbReference type="PROSITE" id="PS50011">
    <property type="entry name" value="PROTEIN_KINASE_DOM"/>
    <property type="match status" value="1"/>
</dbReference>
<dbReference type="EC" id="2.7.11.22" evidence="4"/>
<keyword evidence="5" id="KW-0963">Cytoplasm</keyword>
<dbReference type="Pfam" id="PF00069">
    <property type="entry name" value="Pkinase"/>
    <property type="match status" value="1"/>
</dbReference>
<evidence type="ECO:0000256" key="2">
    <source>
        <dbReference type="ARBA" id="ARBA00004496"/>
    </source>
</evidence>
<evidence type="ECO:0000313" key="16">
    <source>
        <dbReference type="EMBL" id="KAF6391516.1"/>
    </source>
</evidence>
<dbReference type="InterPro" id="IPR011009">
    <property type="entry name" value="Kinase-like_dom_sf"/>
</dbReference>
<dbReference type="InterPro" id="IPR050108">
    <property type="entry name" value="CDK"/>
</dbReference>
<keyword evidence="17" id="KW-1185">Reference proteome</keyword>
<evidence type="ECO:0000256" key="11">
    <source>
        <dbReference type="ARBA" id="ARBA00023242"/>
    </source>
</evidence>
<proteinExistence type="inferred from homology"/>
<evidence type="ECO:0000256" key="6">
    <source>
        <dbReference type="ARBA" id="ARBA00022527"/>
    </source>
</evidence>
<dbReference type="PANTHER" id="PTHR24056">
    <property type="entry name" value="CELL DIVISION PROTEIN KINASE"/>
    <property type="match status" value="1"/>
</dbReference>
<keyword evidence="8 14" id="KW-0547">Nucleotide-binding</keyword>
<dbReference type="GO" id="GO:0004693">
    <property type="term" value="F:cyclin-dependent protein serine/threonine kinase activity"/>
    <property type="evidence" value="ECO:0007669"/>
    <property type="project" value="UniProtKB-EC"/>
</dbReference>
<keyword evidence="9 16" id="KW-0418">Kinase</keyword>
<dbReference type="GO" id="GO:0005737">
    <property type="term" value="C:cytoplasm"/>
    <property type="evidence" value="ECO:0007669"/>
    <property type="project" value="UniProtKB-SubCell"/>
</dbReference>
<evidence type="ECO:0000256" key="8">
    <source>
        <dbReference type="ARBA" id="ARBA00022741"/>
    </source>
</evidence>
<sequence length="124" mass="14553">MDKYENLGLVGEGSYGMVMKCRNKDTGRIVAIKKFLESDDDKMVKKIAMREIKLLKQLRHENLVNLLEVCKKKKRWYLVFEFVDHTILDDLELFPNGLDYQVVQKYLFQIINGIGFCHSHNVSI</sequence>
<dbReference type="InterPro" id="IPR017441">
    <property type="entry name" value="Protein_kinase_ATP_BS"/>
</dbReference>
<organism evidence="16 17">
    <name type="scientific">Pipistrellus kuhlii</name>
    <name type="common">Kuhl's pipistrelle</name>
    <dbReference type="NCBI Taxonomy" id="59472"/>
    <lineage>
        <taxon>Eukaryota</taxon>
        <taxon>Metazoa</taxon>
        <taxon>Chordata</taxon>
        <taxon>Craniata</taxon>
        <taxon>Vertebrata</taxon>
        <taxon>Euteleostomi</taxon>
        <taxon>Mammalia</taxon>
        <taxon>Eutheria</taxon>
        <taxon>Laurasiatheria</taxon>
        <taxon>Chiroptera</taxon>
        <taxon>Yangochiroptera</taxon>
        <taxon>Vespertilionidae</taxon>
        <taxon>Pipistrellus</taxon>
    </lineage>
</organism>
<evidence type="ECO:0000256" key="1">
    <source>
        <dbReference type="ARBA" id="ARBA00004123"/>
    </source>
</evidence>
<evidence type="ECO:0000256" key="12">
    <source>
        <dbReference type="ARBA" id="ARBA00047811"/>
    </source>
</evidence>
<evidence type="ECO:0000256" key="9">
    <source>
        <dbReference type="ARBA" id="ARBA00022777"/>
    </source>
</evidence>
<evidence type="ECO:0000256" key="7">
    <source>
        <dbReference type="ARBA" id="ARBA00022679"/>
    </source>
</evidence>
<feature type="domain" description="Protein kinase" evidence="15">
    <location>
        <begin position="4"/>
        <end position="124"/>
    </location>
</feature>
<dbReference type="EMBL" id="JACAGB010000001">
    <property type="protein sequence ID" value="KAF6391516.1"/>
    <property type="molecule type" value="Genomic_DNA"/>
</dbReference>
<evidence type="ECO:0000313" key="17">
    <source>
        <dbReference type="Proteomes" id="UP000558488"/>
    </source>
</evidence>
<keyword evidence="10 14" id="KW-0067">ATP-binding</keyword>
<dbReference type="GO" id="GO:0005634">
    <property type="term" value="C:nucleus"/>
    <property type="evidence" value="ECO:0007669"/>
    <property type="project" value="UniProtKB-SubCell"/>
</dbReference>
<comment type="catalytic activity">
    <reaction evidence="12">
        <text>L-threonyl-[protein] + ATP = O-phospho-L-threonyl-[protein] + ADP + H(+)</text>
        <dbReference type="Rhea" id="RHEA:46608"/>
        <dbReference type="Rhea" id="RHEA-COMP:11060"/>
        <dbReference type="Rhea" id="RHEA-COMP:11605"/>
        <dbReference type="ChEBI" id="CHEBI:15378"/>
        <dbReference type="ChEBI" id="CHEBI:30013"/>
        <dbReference type="ChEBI" id="CHEBI:30616"/>
        <dbReference type="ChEBI" id="CHEBI:61977"/>
        <dbReference type="ChEBI" id="CHEBI:456216"/>
        <dbReference type="EC" id="2.7.11.22"/>
    </reaction>
</comment>
<dbReference type="InterPro" id="IPR000719">
    <property type="entry name" value="Prot_kinase_dom"/>
</dbReference>
<dbReference type="GO" id="GO:0005524">
    <property type="term" value="F:ATP binding"/>
    <property type="evidence" value="ECO:0007669"/>
    <property type="project" value="UniProtKB-UniRule"/>
</dbReference>
<evidence type="ECO:0000256" key="3">
    <source>
        <dbReference type="ARBA" id="ARBA00006485"/>
    </source>
</evidence>
<evidence type="ECO:0000256" key="13">
    <source>
        <dbReference type="ARBA" id="ARBA00048367"/>
    </source>
</evidence>
<comment type="subcellular location">
    <subcellularLocation>
        <location evidence="2">Cytoplasm</location>
    </subcellularLocation>
    <subcellularLocation>
        <location evidence="1">Nucleus</location>
    </subcellularLocation>
</comment>
<evidence type="ECO:0000256" key="4">
    <source>
        <dbReference type="ARBA" id="ARBA00012425"/>
    </source>
</evidence>
<dbReference type="PROSITE" id="PS00107">
    <property type="entry name" value="PROTEIN_KINASE_ATP"/>
    <property type="match status" value="1"/>
</dbReference>
<keyword evidence="7" id="KW-0808">Transferase</keyword>
<protein>
    <recommendedName>
        <fullName evidence="4">cyclin-dependent kinase</fullName>
        <ecNumber evidence="4">2.7.11.22</ecNumber>
    </recommendedName>
</protein>
<accession>A0A7J8AZ76</accession>
<evidence type="ECO:0000259" key="15">
    <source>
        <dbReference type="PROSITE" id="PS50011"/>
    </source>
</evidence>
<dbReference type="Gene3D" id="3.30.200.20">
    <property type="entry name" value="Phosphorylase Kinase, domain 1"/>
    <property type="match status" value="1"/>
</dbReference>
<comment type="catalytic activity">
    <reaction evidence="13">
        <text>L-seryl-[protein] + ATP = O-phospho-L-seryl-[protein] + ADP + H(+)</text>
        <dbReference type="Rhea" id="RHEA:17989"/>
        <dbReference type="Rhea" id="RHEA-COMP:9863"/>
        <dbReference type="Rhea" id="RHEA-COMP:11604"/>
        <dbReference type="ChEBI" id="CHEBI:15378"/>
        <dbReference type="ChEBI" id="CHEBI:29999"/>
        <dbReference type="ChEBI" id="CHEBI:30616"/>
        <dbReference type="ChEBI" id="CHEBI:83421"/>
        <dbReference type="ChEBI" id="CHEBI:456216"/>
        <dbReference type="EC" id="2.7.11.22"/>
    </reaction>
</comment>
<dbReference type="PANTHER" id="PTHR24056:SF241">
    <property type="entry name" value="CYCLIN-DEPENDENT KINASE-LIKE 2"/>
    <property type="match status" value="1"/>
</dbReference>
<comment type="caution">
    <text evidence="16">The sequence shown here is derived from an EMBL/GenBank/DDBJ whole genome shotgun (WGS) entry which is preliminary data.</text>
</comment>
<comment type="similarity">
    <text evidence="3">Belongs to the protein kinase superfamily. CMGC Ser/Thr protein kinase family. CDC2/CDKX subfamily.</text>
</comment>
<dbReference type="AlphaFoldDB" id="A0A7J8AZ76"/>
<name>A0A7J8AZ76_PIPKU</name>
<dbReference type="SUPFAM" id="SSF56112">
    <property type="entry name" value="Protein kinase-like (PK-like)"/>
    <property type="match status" value="1"/>
</dbReference>
<gene>
    <name evidence="16" type="ORF">mPipKuh1_002553</name>
</gene>
<dbReference type="Proteomes" id="UP000558488">
    <property type="component" value="Unassembled WGS sequence"/>
</dbReference>
<keyword evidence="6" id="KW-0723">Serine/threonine-protein kinase</keyword>
<reference evidence="16 17" key="1">
    <citation type="journal article" date="2020" name="Nature">
        <title>Six reference-quality genomes reveal evolution of bat adaptations.</title>
        <authorList>
            <person name="Jebb D."/>
            <person name="Huang Z."/>
            <person name="Pippel M."/>
            <person name="Hughes G.M."/>
            <person name="Lavrichenko K."/>
            <person name="Devanna P."/>
            <person name="Winkler S."/>
            <person name="Jermiin L.S."/>
            <person name="Skirmuntt E.C."/>
            <person name="Katzourakis A."/>
            <person name="Burkitt-Gray L."/>
            <person name="Ray D.A."/>
            <person name="Sullivan K.A.M."/>
            <person name="Roscito J.G."/>
            <person name="Kirilenko B.M."/>
            <person name="Davalos L.M."/>
            <person name="Corthals A.P."/>
            <person name="Power M.L."/>
            <person name="Jones G."/>
            <person name="Ransome R.D."/>
            <person name="Dechmann D.K.N."/>
            <person name="Locatelli A.G."/>
            <person name="Puechmaille S.J."/>
            <person name="Fedrigo O."/>
            <person name="Jarvis E.D."/>
            <person name="Hiller M."/>
            <person name="Vernes S.C."/>
            <person name="Myers E.W."/>
            <person name="Teeling E.C."/>
        </authorList>
    </citation>
    <scope>NUCLEOTIDE SEQUENCE [LARGE SCALE GENOMIC DNA]</scope>
    <source>
        <strain evidence="16">MPipKuh1</strain>
        <tissue evidence="16">Flight muscle</tissue>
    </source>
</reference>
<evidence type="ECO:0000256" key="5">
    <source>
        <dbReference type="ARBA" id="ARBA00022490"/>
    </source>
</evidence>
<evidence type="ECO:0000256" key="10">
    <source>
        <dbReference type="ARBA" id="ARBA00022840"/>
    </source>
</evidence>
<feature type="binding site" evidence="14">
    <location>
        <position position="34"/>
    </location>
    <ligand>
        <name>ATP</name>
        <dbReference type="ChEBI" id="CHEBI:30616"/>
    </ligand>
</feature>